<dbReference type="EMBL" id="CP000515">
    <property type="protein sequence ID" value="ABM21096.1"/>
    <property type="molecule type" value="Genomic_DNA"/>
</dbReference>
<dbReference type="KEGG" id="maq:Maqu_4245"/>
<sequence>MDARVEGVAYPAVSSASMAAGQYGVACSGEHHYFETDDGRIRVYGSTAFSETDFEVVAGMVAQRLDGALTKFGLNWGEFVAQRPLVNLDKLASVVENHHYYQQEPDFFLDSIAAQTYVPGYPGYDLDPEGSWQAWALLDDDERIAFLEDIYVPMEGVMAAMDPAAPEPITINDVLIPKDKLVVCLNDSMGGNQFGEGSQFGIQVPPHTSSYHSKVGEIFTHELIHFIQNNIANAGQNPYGIMPRWFSEGQAVYFAGQSIASAGHHYTVNPVKILGFYDELDSGVDPSTAYEHYGLAYKYIHEANGRDVVVDMMRAMKTNTDTPHQWQSAGVDAFGQYPEFDEGLAFTRAFSDHIKDHTGAAMTIEQYRTGYHEYMNSWR</sequence>
<dbReference type="PROSITE" id="PS50890">
    <property type="entry name" value="PUA"/>
    <property type="match status" value="1"/>
</dbReference>
<name>A1U7X7_MARN8</name>
<dbReference type="Proteomes" id="UP000000998">
    <property type="component" value="Plasmid pMAQU01"/>
</dbReference>
<dbReference type="HOGENOM" id="CLU_846775_0_0_6"/>
<protein>
    <submittedName>
        <fullName evidence="1">Uncharacterized protein</fullName>
    </submittedName>
</protein>
<evidence type="ECO:0000313" key="2">
    <source>
        <dbReference type="Proteomes" id="UP000000998"/>
    </source>
</evidence>
<dbReference type="AlphaFoldDB" id="A1U7X7"/>
<dbReference type="eggNOG" id="ENOG502ZNZM">
    <property type="taxonomic scope" value="Bacteria"/>
</dbReference>
<gene>
    <name evidence="1" type="ordered locus">Maqu_4245</name>
</gene>
<keyword evidence="1" id="KW-0614">Plasmid</keyword>
<organism evidence="1 2">
    <name type="scientific">Marinobacter nauticus (strain ATCC 700491 / DSM 11845 / VT8)</name>
    <name type="common">Marinobacter aquaeolei</name>
    <dbReference type="NCBI Taxonomy" id="351348"/>
    <lineage>
        <taxon>Bacteria</taxon>
        <taxon>Pseudomonadati</taxon>
        <taxon>Pseudomonadota</taxon>
        <taxon>Gammaproteobacteria</taxon>
        <taxon>Pseudomonadales</taxon>
        <taxon>Marinobacteraceae</taxon>
        <taxon>Marinobacter</taxon>
    </lineage>
</organism>
<accession>A1U7X7</accession>
<proteinExistence type="predicted"/>
<reference evidence="2" key="1">
    <citation type="journal article" date="2011" name="Appl. Environ. Microbiol.">
        <title>Genomic potential of Marinobacter aquaeolei, a biogeochemical 'opportunitroph'.</title>
        <authorList>
            <person name="Singer E."/>
            <person name="Webb E.A."/>
            <person name="Nelson W.C."/>
            <person name="Heidelberg J.F."/>
            <person name="Ivanova N."/>
            <person name="Pati A."/>
            <person name="Edwards K.J."/>
        </authorList>
    </citation>
    <scope>NUCLEOTIDE SEQUENCE [LARGE SCALE GENOMIC DNA]</scope>
    <source>
        <strain evidence="2">ATCC 700491 / DSM 11845 / VT8</strain>
    </source>
</reference>
<geneLocation type="plasmid" evidence="1 2">
    <name>pMAQU01</name>
</geneLocation>
<evidence type="ECO:0000313" key="1">
    <source>
        <dbReference type="EMBL" id="ABM21096.1"/>
    </source>
</evidence>